<dbReference type="PANTHER" id="PTHR43744:SF9">
    <property type="entry name" value="POLYGALACTURONAN_RHAMNOGALACTURONAN TRANSPORT SYSTEM PERMEASE PROTEIN YTCP"/>
    <property type="match status" value="1"/>
</dbReference>
<evidence type="ECO:0000256" key="5">
    <source>
        <dbReference type="ARBA" id="ARBA00022989"/>
    </source>
</evidence>
<comment type="caution">
    <text evidence="9">The sequence shown here is derived from an EMBL/GenBank/DDBJ whole genome shotgun (WGS) entry which is preliminary data.</text>
</comment>
<proteinExistence type="inferred from homology"/>
<keyword evidence="5 7" id="KW-1133">Transmembrane helix</keyword>
<dbReference type="InterPro" id="IPR035906">
    <property type="entry name" value="MetI-like_sf"/>
</dbReference>
<dbReference type="PANTHER" id="PTHR43744">
    <property type="entry name" value="ABC TRANSPORTER PERMEASE PROTEIN MG189-RELATED-RELATED"/>
    <property type="match status" value="1"/>
</dbReference>
<dbReference type="RefSeq" id="WP_118013364.1">
    <property type="nucleotide sequence ID" value="NZ_CAXSWW010000011.1"/>
</dbReference>
<name>A0A412CB65_MEDGN</name>
<evidence type="ECO:0000259" key="8">
    <source>
        <dbReference type="PROSITE" id="PS50928"/>
    </source>
</evidence>
<evidence type="ECO:0000256" key="3">
    <source>
        <dbReference type="ARBA" id="ARBA00022475"/>
    </source>
</evidence>
<keyword evidence="6 7" id="KW-0472">Membrane</keyword>
<organism evidence="9 10">
    <name type="scientific">Mediterraneibacter gnavus</name>
    <name type="common">Ruminococcus gnavus</name>
    <dbReference type="NCBI Taxonomy" id="33038"/>
    <lineage>
        <taxon>Bacteria</taxon>
        <taxon>Bacillati</taxon>
        <taxon>Bacillota</taxon>
        <taxon>Clostridia</taxon>
        <taxon>Lachnospirales</taxon>
        <taxon>Lachnospiraceae</taxon>
        <taxon>Mediterraneibacter</taxon>
    </lineage>
</organism>
<feature type="transmembrane region" description="Helical" evidence="7">
    <location>
        <begin position="131"/>
        <end position="151"/>
    </location>
</feature>
<dbReference type="EMBL" id="QRTJ01000001">
    <property type="protein sequence ID" value="RGQ71427.1"/>
    <property type="molecule type" value="Genomic_DNA"/>
</dbReference>
<gene>
    <name evidence="9" type="ORF">DWY88_01010</name>
</gene>
<keyword evidence="4 7" id="KW-0812">Transmembrane</keyword>
<dbReference type="GO" id="GO:0055085">
    <property type="term" value="P:transmembrane transport"/>
    <property type="evidence" value="ECO:0007669"/>
    <property type="project" value="InterPro"/>
</dbReference>
<dbReference type="GO" id="GO:0005886">
    <property type="term" value="C:plasma membrane"/>
    <property type="evidence" value="ECO:0007669"/>
    <property type="project" value="UniProtKB-SubCell"/>
</dbReference>
<comment type="subcellular location">
    <subcellularLocation>
        <location evidence="1 7">Cell membrane</location>
        <topology evidence="1 7">Multi-pass membrane protein</topology>
    </subcellularLocation>
</comment>
<keyword evidence="2 7" id="KW-0813">Transport</keyword>
<feature type="transmembrane region" description="Helical" evidence="7">
    <location>
        <begin position="96"/>
        <end position="119"/>
    </location>
</feature>
<comment type="similarity">
    <text evidence="7">Belongs to the binding-protein-dependent transport system permease family.</text>
</comment>
<accession>A0A412CB65</accession>
<feature type="transmembrane region" description="Helical" evidence="7">
    <location>
        <begin position="34"/>
        <end position="59"/>
    </location>
</feature>
<feature type="domain" description="ABC transmembrane type-1" evidence="8">
    <location>
        <begin position="96"/>
        <end position="294"/>
    </location>
</feature>
<evidence type="ECO:0000313" key="10">
    <source>
        <dbReference type="Proteomes" id="UP000286137"/>
    </source>
</evidence>
<protein>
    <submittedName>
        <fullName evidence="9">Carbohydrate ABC transporter permease</fullName>
    </submittedName>
</protein>
<dbReference type="InterPro" id="IPR000515">
    <property type="entry name" value="MetI-like"/>
</dbReference>
<evidence type="ECO:0000256" key="1">
    <source>
        <dbReference type="ARBA" id="ARBA00004651"/>
    </source>
</evidence>
<sequence>MWKEKRKARAAEKMIQKLEQEQCEYNKIKKPTNVLFNIILTILSLLSVVPFIFVIIISLTDEQALAMNGYRFIPEKWSLYAYQYIIDAGENIIRSYGVTILVTVLGTLIGLFLTGTYAYALSRKTYAFRSFFTKVITIPMLFSGGMIANYLVMTKVLMLKNTIWALILPLAMNSFNVIVLRTFFKTSIPDSVVESAKIDGASEWRLFFQIVIPMALPGLATIGLFLTLGYWNDWFNAMMYIDDQDWIPLQYLLIKIESSIDWLASNKAMMGVDGIQAAANMPKETIKMAIVVISTLPIIFAYPFFQRYFVNGLTIGAVKE</sequence>
<evidence type="ECO:0000256" key="7">
    <source>
        <dbReference type="RuleBase" id="RU363032"/>
    </source>
</evidence>
<dbReference type="Pfam" id="PF00528">
    <property type="entry name" value="BPD_transp_1"/>
    <property type="match status" value="1"/>
</dbReference>
<evidence type="ECO:0000256" key="6">
    <source>
        <dbReference type="ARBA" id="ARBA00023136"/>
    </source>
</evidence>
<evidence type="ECO:0000313" key="9">
    <source>
        <dbReference type="EMBL" id="RGQ71427.1"/>
    </source>
</evidence>
<dbReference type="Proteomes" id="UP000286137">
    <property type="component" value="Unassembled WGS sequence"/>
</dbReference>
<dbReference type="CDD" id="cd06261">
    <property type="entry name" value="TM_PBP2"/>
    <property type="match status" value="1"/>
</dbReference>
<feature type="transmembrane region" description="Helical" evidence="7">
    <location>
        <begin position="163"/>
        <end position="184"/>
    </location>
</feature>
<dbReference type="Gene3D" id="1.10.3720.10">
    <property type="entry name" value="MetI-like"/>
    <property type="match status" value="1"/>
</dbReference>
<dbReference type="PROSITE" id="PS50928">
    <property type="entry name" value="ABC_TM1"/>
    <property type="match status" value="1"/>
</dbReference>
<evidence type="ECO:0000256" key="2">
    <source>
        <dbReference type="ARBA" id="ARBA00022448"/>
    </source>
</evidence>
<keyword evidence="3" id="KW-1003">Cell membrane</keyword>
<feature type="transmembrane region" description="Helical" evidence="7">
    <location>
        <begin position="285"/>
        <end position="305"/>
    </location>
</feature>
<reference evidence="9 10" key="1">
    <citation type="submission" date="2018-08" db="EMBL/GenBank/DDBJ databases">
        <title>A genome reference for cultivated species of the human gut microbiota.</title>
        <authorList>
            <person name="Zou Y."/>
            <person name="Xue W."/>
            <person name="Luo G."/>
        </authorList>
    </citation>
    <scope>NUCLEOTIDE SEQUENCE [LARGE SCALE GENOMIC DNA]</scope>
    <source>
        <strain evidence="9 10">AF27-4BH</strain>
    </source>
</reference>
<evidence type="ECO:0000256" key="4">
    <source>
        <dbReference type="ARBA" id="ARBA00022692"/>
    </source>
</evidence>
<dbReference type="AlphaFoldDB" id="A0A412CB65"/>
<dbReference type="SUPFAM" id="SSF161098">
    <property type="entry name" value="MetI-like"/>
    <property type="match status" value="1"/>
</dbReference>
<feature type="transmembrane region" description="Helical" evidence="7">
    <location>
        <begin position="204"/>
        <end position="226"/>
    </location>
</feature>